<evidence type="ECO:0000313" key="1">
    <source>
        <dbReference type="EMBL" id="KAK3672856.1"/>
    </source>
</evidence>
<dbReference type="EMBL" id="JAUTXT010000029">
    <property type="protein sequence ID" value="KAK3672856.1"/>
    <property type="molecule type" value="Genomic_DNA"/>
</dbReference>
<accession>A0AAE1BYK4</accession>
<name>A0AAE1BYK4_9PEZI</name>
<comment type="caution">
    <text evidence="1">The sequence shown here is derived from an EMBL/GenBank/DDBJ whole genome shotgun (WGS) entry which is preliminary data.</text>
</comment>
<protein>
    <submittedName>
        <fullName evidence="1">Uncharacterized protein</fullName>
    </submittedName>
</protein>
<gene>
    <name evidence="1" type="ORF">LTR78_007209</name>
</gene>
<reference evidence="1" key="1">
    <citation type="submission" date="2023-07" db="EMBL/GenBank/DDBJ databases">
        <title>Black Yeasts Isolated from many extreme environments.</title>
        <authorList>
            <person name="Coleine C."/>
            <person name="Stajich J.E."/>
            <person name="Selbmann L."/>
        </authorList>
    </citation>
    <scope>NUCLEOTIDE SEQUENCE</scope>
    <source>
        <strain evidence="1">CCFEE 5485</strain>
    </source>
</reference>
<keyword evidence="2" id="KW-1185">Reference proteome</keyword>
<dbReference type="AlphaFoldDB" id="A0AAE1BYK4"/>
<sequence>MSEVEIMEDISKYESRIIIYHPESSFPYLEAAIRKWLYCELSGWLNYYLPYDPPINYFATHTVPLLPPEGLDAGYEDDVLNEPGLTLVYMTDLPLPGRHCQNITCLVDNDEQTVTLNIPHTAKRASNIDQSDGWWLYHSDGPDIWWDGLRMKFDDEGECAVAERNNFDGTRSQFRASEFSRLYRTVIRAVTYHTARPSEEPDSSYLQI</sequence>
<organism evidence="1 2">
    <name type="scientific">Recurvomyces mirabilis</name>
    <dbReference type="NCBI Taxonomy" id="574656"/>
    <lineage>
        <taxon>Eukaryota</taxon>
        <taxon>Fungi</taxon>
        <taxon>Dikarya</taxon>
        <taxon>Ascomycota</taxon>
        <taxon>Pezizomycotina</taxon>
        <taxon>Dothideomycetes</taxon>
        <taxon>Dothideomycetidae</taxon>
        <taxon>Mycosphaerellales</taxon>
        <taxon>Teratosphaeriaceae</taxon>
        <taxon>Recurvomyces</taxon>
    </lineage>
</organism>
<evidence type="ECO:0000313" key="2">
    <source>
        <dbReference type="Proteomes" id="UP001274830"/>
    </source>
</evidence>
<proteinExistence type="predicted"/>
<dbReference type="Proteomes" id="UP001274830">
    <property type="component" value="Unassembled WGS sequence"/>
</dbReference>